<sequence length="2706" mass="308783">MLRRLVVQHAKQMKFKLVKQLLNFCKEIIFGYENEIVKPLALDISKILNILVSIDQHRDHISSEDWVRQMDAILKVLNEQIKHNMTEKFVSELLGALKVLVVNPLIAIEDLGFDLSDFLVKYFKTMKKESSLTSVVLDITNNLIITLSTSKVRYSIKLVKSVLKIAGSLVNTNYEALREQILIFGLLSSDFICENLPKLIEVESSQGPSFDDDDGLRDDLIFWIDQWIQHVLRTPTDILSLQHIEFLNSKTENSWFNFGPIRLENSSPPKPWLSTLALTKLVNSLYYLKRPLVKNPEGPAKRQKLGSESYVTTIDTSESPFQLFHRFIQSTDVSMQKLGLQLLTFYVYNYKPVLTAVVFDEIKSYHDKPELAGFTSLLTKALIEAGWELDNTELSQLLRINLQLLKDRNLVNVASQTIIQVLNYPKYTVGENSLYLQMQSVFEISEINGPASVTNDSLRFWVAFSQHGKGFKSANKKVGDRIVDWLLTKWDRESVVEVSSFPYFISWLAGTDFTAEDDEVIYENIFNTFCAKWGQKSSLAKFILRSDSPVPINVSSQKLQKPKIMIKVDSLTPVIDQLLLDMESFDAKSKGYELLRLVRYGFLIYQNIQTLSRLESTVERLKYDIRRFLENLEIDKFDDYNDAVFQISEFKVVNGSGAFIFESLDAQEIAFNALSNNEKLHESMITGGNGPDSSIIMSDFGDFGQVRKETKDSYFQASTTYLDLELYSTFEQKVFKLLILLNSQFSSSKNLNTTLDQALRVLEKLDHNAFSSGLFTLLEYLEKVDVMKIQTVSISKLLRLLGHKLLSSYQTERSPTTIILASRLFTVFTKAWLLKITEKWAVDYSDMFKWIVSLAEKGLIAEEVSLYYFIESIFAKLGFEMDSASLDVAISLFHKCSNLNKVKLCEGIKKFIVILPPSEQTKCLEAIYSGFINPQVLDDSAATYTYCIGQLITVSYPLFIGGISQLLLNYGYLHFAPYIESLFLEIDLDILQQKFILLELLKFWYESRSDLTTFPAQLFGLKNQLEFYDTYKGLIYPILISHKGTPSQLILNNGIMGMSIDESDLLLETLSLSIPLSYTKNGRRSELLKIINETYDYSLIEHQTLLIVEKFMECCDFSKESDFEKYIGSIEKDQTLSLLFNHSSSVDNENSSYSRVNISVPFSVVIHQITQITASSADFWTPAAVLYLSRNVIKSLSSAISEGGRFVLLRRLKLIVTLGFQGFQNQDVAFAVIEFLYPYISDSSIHIDVCSILVVLLKLSKKAVTNTEHYFAVLLMVLHESVRYKIKGSSLFHLLESYLIEENAGIDFKGIWKMLFLPLTHILTQDSSSLEGSLIMDYDSQANLEYPRSEYIIIHDILKYGAIEKSQKMKKLIFNVLSDIFNEVPFLSEIDWRIKTARDVAILLLDFKDGESKEFNLFKARYLGRHYLLTGETLSDLEREIPVTIEYDLDLKTETLFGIFDELLKIRKASEDLKEIQLIDSVFGVAFFEHNRGALKDSPLVSFDQHLKDQVKVLPALDLFTFKLISGNHPAFYSWAQLAKDSEVDVKPTGIWCRDVTLGLLGTFVDHSPIIPALMTYVYRFPEISKSLIFEVLLFYIRCGRSAAEKLALNFINGIIEREDVYQLSNEKIEIIVKICYFLRINRDDIKPFNNVFRNLNLERLFKLACHIGLSKVALLFFELHYTDLSSNKAVKWTDDTKTLRKIYNNFDDADLLHGLPVDPTLGYAMDSFSRGNDSDWKSVIFNSANLDSSIALKEYSNFDVSSSRNMMLRSLVGNSLHGVSELLNDTMDPQKRLRNSYEWCWKLNQWDLPVPESPSTENEAIYKALKTIYDNNKKGQAICNSLLVDSLEVNGKVKSLPLFKTLSSLYSIEIVQSLNSFTIFEEAGNFTDCTEAWFPLVSFTEIENIMLSRRSSYGICGLSGKIGVSDGLVAEILEMKRYGYYARLHGEVQRATNASMWIDKRIQVVSEEDLKRYLTKISNFESACTLWNQGEAAISIAMLKDNLSKQYPTPPEITLASLEIHDSVLNAHLVKWTSESRQEKFETIMQTYVKASLKDIEKVSSAREKAGVYHILGYFCYKQTKLPGAGEEIERQEMRLKSKQAELKDLKVIIQNKSTPADEKKNAKRYFQRVQLQYESDKEAYNILCGNKSTCIEKALEFFMKAASIDDFYDDEDIDKICALWLEYSDDDSINKITRKEISSISSHKFIPWINQLMSRLSDDSTPFQHILLNILVAICLRHPFHSLYFVMNLRVHKLYQFARTDATINSRSAAAEKLWLSLTSQGENFARTVMKPIDTLSRNALSLATEKVPNNNVRKMNLENLKIGDFWINQVGDLRIPLPTINQLKISLDGNYSSVPRIISVDPVIQISSSGISLPKIMKVFLTDGSRHKMLLKGSSDDLRQDAIMEQVFEKVNTILRNDKETRKRNLKIRTYKVVPLGPQAGMIEFVANSIALSDILRPLHSEDSISFSEAREMMRGAQSLNNKERLNVYLKIAKATPPVFRVFFYDTFPNIDEWYRSRQVYTRGIATNSIVGFILGLGDRHLNNVLIDKRTGEPIHIDLGVAFDQGKLLPVPELVPFRLTRDIVDGLGITGVEGSFKKGSEHVYRVLRLNVEKILGILNVLKYDPLYSWAISPVRKKRLQEIENDNVSSKSNVEDDGSDAVRAVQGVEAKLNANGLSDEASVQELIQEATDYKNLGVIYLGWT</sequence>
<evidence type="ECO:0000256" key="12">
    <source>
        <dbReference type="ARBA" id="ARBA00022895"/>
    </source>
</evidence>
<dbReference type="GeneID" id="30203796"/>
<dbReference type="EMBL" id="KV454213">
    <property type="protein sequence ID" value="ODQ57623.1"/>
    <property type="molecule type" value="Genomic_DNA"/>
</dbReference>
<dbReference type="Pfam" id="PF02260">
    <property type="entry name" value="FATC"/>
    <property type="match status" value="1"/>
</dbReference>
<dbReference type="InterPro" id="IPR000403">
    <property type="entry name" value="PI3/4_kinase_cat_dom"/>
</dbReference>
<dbReference type="STRING" id="683960.A0A1E3NWW5"/>
<evidence type="ECO:0000259" key="18">
    <source>
        <dbReference type="PROSITE" id="PS51189"/>
    </source>
</evidence>
<evidence type="ECO:0000256" key="11">
    <source>
        <dbReference type="ARBA" id="ARBA00022840"/>
    </source>
</evidence>
<dbReference type="PANTHER" id="PTHR37079:SF4">
    <property type="entry name" value="SERINE_THREONINE-PROTEIN KINASE ATM"/>
    <property type="match status" value="1"/>
</dbReference>
<evidence type="ECO:0000256" key="8">
    <source>
        <dbReference type="ARBA" id="ARBA00022741"/>
    </source>
</evidence>
<organism evidence="20 21">
    <name type="scientific">Wickerhamomyces anomalus (strain ATCC 58044 / CBS 1984 / NCYC 433 / NRRL Y-366-8)</name>
    <name type="common">Yeast</name>
    <name type="synonym">Hansenula anomala</name>
    <dbReference type="NCBI Taxonomy" id="683960"/>
    <lineage>
        <taxon>Eukaryota</taxon>
        <taxon>Fungi</taxon>
        <taxon>Dikarya</taxon>
        <taxon>Ascomycota</taxon>
        <taxon>Saccharomycotina</taxon>
        <taxon>Saccharomycetes</taxon>
        <taxon>Phaffomycetales</taxon>
        <taxon>Wickerhamomycetaceae</taxon>
        <taxon>Wickerhamomyces</taxon>
    </lineage>
</organism>
<dbReference type="InterPro" id="IPR018936">
    <property type="entry name" value="PI3/4_kinase_CS"/>
</dbReference>
<feature type="domain" description="PI3K/PI4K catalytic" evidence="17">
    <location>
        <begin position="2364"/>
        <end position="2671"/>
    </location>
</feature>
<dbReference type="InterPro" id="IPR003152">
    <property type="entry name" value="FATC_dom"/>
</dbReference>
<evidence type="ECO:0000256" key="13">
    <source>
        <dbReference type="ARBA" id="ARBA00023242"/>
    </source>
</evidence>
<evidence type="ECO:0000256" key="1">
    <source>
        <dbReference type="ARBA" id="ARBA00004123"/>
    </source>
</evidence>
<evidence type="ECO:0000256" key="2">
    <source>
        <dbReference type="ARBA" id="ARBA00004574"/>
    </source>
</evidence>
<feature type="domain" description="FAT" evidence="18">
    <location>
        <begin position="1660"/>
        <end position="2254"/>
    </location>
</feature>
<feature type="non-terminal residue" evidence="20">
    <location>
        <position position="2706"/>
    </location>
</feature>
<dbReference type="GO" id="GO:0000781">
    <property type="term" value="C:chromosome, telomeric region"/>
    <property type="evidence" value="ECO:0007669"/>
    <property type="project" value="UniProtKB-SubCell"/>
</dbReference>
<keyword evidence="21" id="KW-1185">Reference proteome</keyword>
<evidence type="ECO:0000256" key="9">
    <source>
        <dbReference type="ARBA" id="ARBA00022763"/>
    </source>
</evidence>
<dbReference type="InterPro" id="IPR036940">
    <property type="entry name" value="PI3/4_kinase_cat_sf"/>
</dbReference>
<dbReference type="Pfam" id="PF11640">
    <property type="entry name" value="TAN"/>
    <property type="match status" value="1"/>
</dbReference>
<dbReference type="SUPFAM" id="SSF56112">
    <property type="entry name" value="Protein kinase-like (PK-like)"/>
    <property type="match status" value="1"/>
</dbReference>
<protein>
    <recommendedName>
        <fullName evidence="5 16">Serine/threonine-protein kinase Tel1</fullName>
        <ecNumber evidence="4 16">2.7.11.1</ecNumber>
    </recommendedName>
</protein>
<dbReference type="SMART" id="SM00146">
    <property type="entry name" value="PI3Kc"/>
    <property type="match status" value="1"/>
</dbReference>
<evidence type="ECO:0000313" key="20">
    <source>
        <dbReference type="EMBL" id="ODQ57623.1"/>
    </source>
</evidence>
<dbReference type="SMART" id="SM01343">
    <property type="entry name" value="FATC"/>
    <property type="match status" value="1"/>
</dbReference>
<dbReference type="PANTHER" id="PTHR37079">
    <property type="entry name" value="SERINE/THREONINE-PROTEIN KINASE ATM"/>
    <property type="match status" value="1"/>
</dbReference>
<dbReference type="Proteomes" id="UP000094112">
    <property type="component" value="Unassembled WGS sequence"/>
</dbReference>
<dbReference type="EC" id="2.7.11.1" evidence="4 16"/>
<name>A0A1E3NWW5_WICAA</name>
<keyword evidence="10 16" id="KW-0418">Kinase</keyword>
<dbReference type="Pfam" id="PF00454">
    <property type="entry name" value="PI3_PI4_kinase"/>
    <property type="match status" value="1"/>
</dbReference>
<comment type="similarity">
    <text evidence="3 16">Belongs to the PI3/PI4-kinase family. ATM subfamily.</text>
</comment>
<evidence type="ECO:0000256" key="15">
    <source>
        <dbReference type="ARBA" id="ARBA00048679"/>
    </source>
</evidence>
<dbReference type="GO" id="GO:0006325">
    <property type="term" value="P:chromatin organization"/>
    <property type="evidence" value="ECO:0007669"/>
    <property type="project" value="UniProtKB-KW"/>
</dbReference>
<evidence type="ECO:0000256" key="16">
    <source>
        <dbReference type="RuleBase" id="RU365027"/>
    </source>
</evidence>
<dbReference type="PROSITE" id="PS50290">
    <property type="entry name" value="PI3_4_KINASE_3"/>
    <property type="match status" value="1"/>
</dbReference>
<evidence type="ECO:0000259" key="19">
    <source>
        <dbReference type="PROSITE" id="PS51190"/>
    </source>
</evidence>
<comment type="subcellular location">
    <subcellularLocation>
        <location evidence="2 16">Chromosome</location>
        <location evidence="2 16">Telomere</location>
    </subcellularLocation>
    <subcellularLocation>
        <location evidence="1 16">Nucleus</location>
    </subcellularLocation>
</comment>
<keyword evidence="11 16" id="KW-0067">ATP-binding</keyword>
<keyword evidence="9 16" id="KW-0227">DNA damage</keyword>
<evidence type="ECO:0000256" key="14">
    <source>
        <dbReference type="ARBA" id="ARBA00047899"/>
    </source>
</evidence>
<evidence type="ECO:0000259" key="17">
    <source>
        <dbReference type="PROSITE" id="PS50290"/>
    </source>
</evidence>
<dbReference type="RefSeq" id="XP_019036830.1">
    <property type="nucleotide sequence ID" value="XM_019186550.1"/>
</dbReference>
<evidence type="ECO:0000256" key="7">
    <source>
        <dbReference type="ARBA" id="ARBA00022679"/>
    </source>
</evidence>
<dbReference type="PROSITE" id="PS51190">
    <property type="entry name" value="FATC"/>
    <property type="match status" value="1"/>
</dbReference>
<dbReference type="InterPro" id="IPR021668">
    <property type="entry name" value="TAN"/>
</dbReference>
<evidence type="ECO:0000256" key="4">
    <source>
        <dbReference type="ARBA" id="ARBA00012513"/>
    </source>
</evidence>
<reference evidence="20 21" key="1">
    <citation type="journal article" date="2016" name="Proc. Natl. Acad. Sci. U.S.A.">
        <title>Comparative genomics of biotechnologically important yeasts.</title>
        <authorList>
            <person name="Riley R."/>
            <person name="Haridas S."/>
            <person name="Wolfe K.H."/>
            <person name="Lopes M.R."/>
            <person name="Hittinger C.T."/>
            <person name="Goeker M."/>
            <person name="Salamov A.A."/>
            <person name="Wisecaver J.H."/>
            <person name="Long T.M."/>
            <person name="Calvey C.H."/>
            <person name="Aerts A.L."/>
            <person name="Barry K.W."/>
            <person name="Choi C."/>
            <person name="Clum A."/>
            <person name="Coughlan A.Y."/>
            <person name="Deshpande S."/>
            <person name="Douglass A.P."/>
            <person name="Hanson S.J."/>
            <person name="Klenk H.-P."/>
            <person name="LaButti K.M."/>
            <person name="Lapidus A."/>
            <person name="Lindquist E.A."/>
            <person name="Lipzen A.M."/>
            <person name="Meier-Kolthoff J.P."/>
            <person name="Ohm R.A."/>
            <person name="Otillar R.P."/>
            <person name="Pangilinan J.L."/>
            <person name="Peng Y."/>
            <person name="Rokas A."/>
            <person name="Rosa C.A."/>
            <person name="Scheuner C."/>
            <person name="Sibirny A.A."/>
            <person name="Slot J.C."/>
            <person name="Stielow J.B."/>
            <person name="Sun H."/>
            <person name="Kurtzman C.P."/>
            <person name="Blackwell M."/>
            <person name="Grigoriev I.V."/>
            <person name="Jeffries T.W."/>
        </authorList>
    </citation>
    <scope>NUCLEOTIDE SEQUENCE [LARGE SCALE GENOMIC DNA]</scope>
    <source>
        <strain evidence="21">ATCC 58044 / CBS 1984 / NCYC 433 / NRRL Y-366-8</strain>
    </source>
</reference>
<keyword evidence="16" id="KW-0156">Chromatin regulator</keyword>
<comment type="catalytic activity">
    <reaction evidence="15">
        <text>L-seryl-[protein] + ATP = O-phospho-L-seryl-[protein] + ADP + H(+)</text>
        <dbReference type="Rhea" id="RHEA:17989"/>
        <dbReference type="Rhea" id="RHEA-COMP:9863"/>
        <dbReference type="Rhea" id="RHEA-COMP:11604"/>
        <dbReference type="ChEBI" id="CHEBI:15378"/>
        <dbReference type="ChEBI" id="CHEBI:29999"/>
        <dbReference type="ChEBI" id="CHEBI:30616"/>
        <dbReference type="ChEBI" id="CHEBI:83421"/>
        <dbReference type="ChEBI" id="CHEBI:456216"/>
        <dbReference type="EC" id="2.7.11.1"/>
    </reaction>
</comment>
<keyword evidence="16" id="KW-0158">Chromosome</keyword>
<dbReference type="OrthoDB" id="381190at2759"/>
<dbReference type="InterPro" id="IPR044107">
    <property type="entry name" value="PIKKc_ATM"/>
</dbReference>
<evidence type="ECO:0000256" key="10">
    <source>
        <dbReference type="ARBA" id="ARBA00022777"/>
    </source>
</evidence>
<dbReference type="InterPro" id="IPR014009">
    <property type="entry name" value="PIK_FAT"/>
</dbReference>
<evidence type="ECO:0000256" key="3">
    <source>
        <dbReference type="ARBA" id="ARBA00010769"/>
    </source>
</evidence>
<gene>
    <name evidence="20" type="ORF">WICANDRAFT_97016</name>
</gene>
<dbReference type="CDD" id="cd05171">
    <property type="entry name" value="PIKKc_ATM"/>
    <property type="match status" value="1"/>
</dbReference>
<keyword evidence="8 16" id="KW-0547">Nucleotide-binding</keyword>
<comment type="function">
    <text evidence="16">Serine/threonine protein kinase which activates checkpoint signaling upon genotoxic stresses such as ionizing radiation (IR), ultraviolet light (UV), or DNA replication stalling, thereby acting as a DNA damage sensor. Recognizes the substrate consensus sequence [ST]-Q. Phosphorylates histone H2A to form H2AS128ph (gamma-H2A) at sites of DNA damage, involved in the regulation of DNA damage response mechanism. Required for the control of telomere length and genome stability.</text>
</comment>
<dbReference type="GO" id="GO:0006281">
    <property type="term" value="P:DNA repair"/>
    <property type="evidence" value="ECO:0007669"/>
    <property type="project" value="InterPro"/>
</dbReference>
<dbReference type="GO" id="GO:0004674">
    <property type="term" value="F:protein serine/threonine kinase activity"/>
    <property type="evidence" value="ECO:0007669"/>
    <property type="project" value="UniProtKB-KW"/>
</dbReference>
<feature type="domain" description="FATC" evidence="19">
    <location>
        <begin position="2677"/>
        <end position="2706"/>
    </location>
</feature>
<dbReference type="PROSITE" id="PS00915">
    <property type="entry name" value="PI3_4_KINASE_1"/>
    <property type="match status" value="1"/>
</dbReference>
<dbReference type="InterPro" id="IPR011009">
    <property type="entry name" value="Kinase-like_dom_sf"/>
</dbReference>
<keyword evidence="13 16" id="KW-0539">Nucleus</keyword>
<keyword evidence="6 16" id="KW-0723">Serine/threonine-protein kinase</keyword>
<evidence type="ECO:0000313" key="21">
    <source>
        <dbReference type="Proteomes" id="UP000094112"/>
    </source>
</evidence>
<keyword evidence="12 16" id="KW-0779">Telomere</keyword>
<dbReference type="PROSITE" id="PS00916">
    <property type="entry name" value="PI3_4_KINASE_2"/>
    <property type="match status" value="1"/>
</dbReference>
<comment type="catalytic activity">
    <reaction evidence="14 16">
        <text>L-threonyl-[protein] + ATP = O-phospho-L-threonyl-[protein] + ADP + H(+)</text>
        <dbReference type="Rhea" id="RHEA:46608"/>
        <dbReference type="Rhea" id="RHEA-COMP:11060"/>
        <dbReference type="Rhea" id="RHEA-COMP:11605"/>
        <dbReference type="ChEBI" id="CHEBI:15378"/>
        <dbReference type="ChEBI" id="CHEBI:30013"/>
        <dbReference type="ChEBI" id="CHEBI:30616"/>
        <dbReference type="ChEBI" id="CHEBI:61977"/>
        <dbReference type="ChEBI" id="CHEBI:456216"/>
        <dbReference type="EC" id="2.7.11.1"/>
    </reaction>
</comment>
<accession>A0A1E3NWW5</accession>
<dbReference type="GO" id="GO:0005524">
    <property type="term" value="F:ATP binding"/>
    <property type="evidence" value="ECO:0007669"/>
    <property type="project" value="UniProtKB-KW"/>
</dbReference>
<dbReference type="GO" id="GO:0035556">
    <property type="term" value="P:intracellular signal transduction"/>
    <property type="evidence" value="ECO:0007669"/>
    <property type="project" value="UniProtKB-ARBA"/>
</dbReference>
<evidence type="ECO:0000256" key="6">
    <source>
        <dbReference type="ARBA" id="ARBA00022527"/>
    </source>
</evidence>
<dbReference type="GO" id="GO:0106310">
    <property type="term" value="F:protein serine kinase activity"/>
    <property type="evidence" value="ECO:0007669"/>
    <property type="project" value="RHEA"/>
</dbReference>
<proteinExistence type="inferred from homology"/>
<evidence type="ECO:0000256" key="5">
    <source>
        <dbReference type="ARBA" id="ARBA00014619"/>
    </source>
</evidence>
<keyword evidence="7 16" id="KW-0808">Transferase</keyword>
<dbReference type="InterPro" id="IPR038980">
    <property type="entry name" value="ATM_plant"/>
</dbReference>
<dbReference type="PROSITE" id="PS51189">
    <property type="entry name" value="FAT"/>
    <property type="match status" value="1"/>
</dbReference>
<dbReference type="Gene3D" id="3.30.1010.10">
    <property type="entry name" value="Phosphatidylinositol 3-kinase Catalytic Subunit, Chain A, domain 4"/>
    <property type="match status" value="1"/>
</dbReference>
<dbReference type="Gene3D" id="1.10.1070.11">
    <property type="entry name" value="Phosphatidylinositol 3-/4-kinase, catalytic domain"/>
    <property type="match status" value="1"/>
</dbReference>
<dbReference type="GO" id="GO:0005634">
    <property type="term" value="C:nucleus"/>
    <property type="evidence" value="ECO:0007669"/>
    <property type="project" value="UniProtKB-SubCell"/>
</dbReference>